<accession>A0A9D1KA73</accession>
<dbReference type="PANTHER" id="PTHR48094:SF12">
    <property type="entry name" value="PARKINSON DISEASE PROTEIN 7 HOMOLOG"/>
    <property type="match status" value="1"/>
</dbReference>
<dbReference type="SUPFAM" id="SSF52317">
    <property type="entry name" value="Class I glutamine amidotransferase-like"/>
    <property type="match status" value="1"/>
</dbReference>
<name>A0A9D1KA73_9FIRM</name>
<dbReference type="InterPro" id="IPR006287">
    <property type="entry name" value="DJ-1"/>
</dbReference>
<evidence type="ECO:0000313" key="2">
    <source>
        <dbReference type="EMBL" id="HIT16915.1"/>
    </source>
</evidence>
<reference evidence="2" key="2">
    <citation type="journal article" date="2021" name="PeerJ">
        <title>Extensive microbial diversity within the chicken gut microbiome revealed by metagenomics and culture.</title>
        <authorList>
            <person name="Gilroy R."/>
            <person name="Ravi A."/>
            <person name="Getino M."/>
            <person name="Pursley I."/>
            <person name="Horton D.L."/>
            <person name="Alikhan N.F."/>
            <person name="Baker D."/>
            <person name="Gharbi K."/>
            <person name="Hall N."/>
            <person name="Watson M."/>
            <person name="Adriaenssens E.M."/>
            <person name="Foster-Nyarko E."/>
            <person name="Jarju S."/>
            <person name="Secka A."/>
            <person name="Antonio M."/>
            <person name="Oren A."/>
            <person name="Chaudhuri R.R."/>
            <person name="La Ragione R."/>
            <person name="Hildebrand F."/>
            <person name="Pallen M.J."/>
        </authorList>
    </citation>
    <scope>NUCLEOTIDE SEQUENCE</scope>
    <source>
        <strain evidence="2">14508</strain>
    </source>
</reference>
<dbReference type="AlphaFoldDB" id="A0A9D1KA73"/>
<dbReference type="EMBL" id="DVKI01000027">
    <property type="protein sequence ID" value="HIT16915.1"/>
    <property type="molecule type" value="Genomic_DNA"/>
</dbReference>
<dbReference type="InterPro" id="IPR050325">
    <property type="entry name" value="Prot/Nucl_acid_deglycase"/>
</dbReference>
<evidence type="ECO:0000259" key="1">
    <source>
        <dbReference type="Pfam" id="PF01965"/>
    </source>
</evidence>
<gene>
    <name evidence="2" type="ORF">IAD04_00860</name>
</gene>
<comment type="caution">
    <text evidence="2">The sequence shown here is derived from an EMBL/GenBank/DDBJ whole genome shotgun (WGS) entry which is preliminary data.</text>
</comment>
<dbReference type="Gene3D" id="3.40.50.880">
    <property type="match status" value="1"/>
</dbReference>
<protein>
    <submittedName>
        <fullName evidence="2">DJ-1/PfpI family protein</fullName>
    </submittedName>
</protein>
<dbReference type="PANTHER" id="PTHR48094">
    <property type="entry name" value="PROTEIN/NUCLEIC ACID DEGLYCASE DJ-1-RELATED"/>
    <property type="match status" value="1"/>
</dbReference>
<dbReference type="InterPro" id="IPR002818">
    <property type="entry name" value="DJ-1/PfpI"/>
</dbReference>
<feature type="domain" description="DJ-1/PfpI" evidence="1">
    <location>
        <begin position="3"/>
        <end position="165"/>
    </location>
</feature>
<reference evidence="2" key="1">
    <citation type="submission" date="2020-10" db="EMBL/GenBank/DDBJ databases">
        <authorList>
            <person name="Gilroy R."/>
        </authorList>
    </citation>
    <scope>NUCLEOTIDE SEQUENCE</scope>
    <source>
        <strain evidence="2">14508</strain>
    </source>
</reference>
<sequence length="184" mass="20977">MKKGMILLADGFEESEALVTVDLLRRSQIDIDLISMMDSKNVVSAHHIKVETDFLISEIDYQNYQFLILPGGQAVFHHLQNDLRVKEMIHFFMNQKRLIAAICAAPLLLGELGYLKDKNYICFKGCEQDAFLGILNKDKDVVCDGNVITARSMYYTCDFALAIIQKLQDAQQAENIRKQIQSKE</sequence>
<dbReference type="Proteomes" id="UP000886893">
    <property type="component" value="Unassembled WGS sequence"/>
</dbReference>
<organism evidence="2 3">
    <name type="scientific">Candidatus Caccosoma faecigallinarum</name>
    <dbReference type="NCBI Taxonomy" id="2840720"/>
    <lineage>
        <taxon>Bacteria</taxon>
        <taxon>Bacillati</taxon>
        <taxon>Bacillota</taxon>
        <taxon>Bacillota incertae sedis</taxon>
        <taxon>Candidatus Caccosoma</taxon>
    </lineage>
</organism>
<dbReference type="GO" id="GO:0005737">
    <property type="term" value="C:cytoplasm"/>
    <property type="evidence" value="ECO:0007669"/>
    <property type="project" value="TreeGrafter"/>
</dbReference>
<evidence type="ECO:0000313" key="3">
    <source>
        <dbReference type="Proteomes" id="UP000886893"/>
    </source>
</evidence>
<dbReference type="CDD" id="cd03135">
    <property type="entry name" value="GATase1_DJ-1"/>
    <property type="match status" value="1"/>
</dbReference>
<dbReference type="NCBIfam" id="TIGR01383">
    <property type="entry name" value="not_thiJ"/>
    <property type="match status" value="1"/>
</dbReference>
<dbReference type="Pfam" id="PF01965">
    <property type="entry name" value="DJ-1_PfpI"/>
    <property type="match status" value="1"/>
</dbReference>
<proteinExistence type="predicted"/>
<dbReference type="InterPro" id="IPR029062">
    <property type="entry name" value="Class_I_gatase-like"/>
</dbReference>